<keyword evidence="5 6" id="KW-0413">Isomerase</keyword>
<evidence type="ECO:0000256" key="7">
    <source>
        <dbReference type="SAM" id="MobiDB-lite"/>
    </source>
</evidence>
<evidence type="ECO:0000256" key="1">
    <source>
        <dbReference type="ARBA" id="ARBA00000971"/>
    </source>
</evidence>
<evidence type="ECO:0000256" key="3">
    <source>
        <dbReference type="ARBA" id="ARBA00013194"/>
    </source>
</evidence>
<dbReference type="GO" id="GO:0003755">
    <property type="term" value="F:peptidyl-prolyl cis-trans isomerase activity"/>
    <property type="evidence" value="ECO:0007669"/>
    <property type="project" value="UniProtKB-KW"/>
</dbReference>
<comment type="caution">
    <text evidence="9">The sequence shown here is derived from an EMBL/GenBank/DDBJ whole genome shotgun (WGS) entry which is preliminary data.</text>
</comment>
<evidence type="ECO:0000256" key="2">
    <source>
        <dbReference type="ARBA" id="ARBA00002388"/>
    </source>
</evidence>
<organism evidence="9 10">
    <name type="scientific">Fusarium albosuccineum</name>
    <dbReference type="NCBI Taxonomy" id="1237068"/>
    <lineage>
        <taxon>Eukaryota</taxon>
        <taxon>Fungi</taxon>
        <taxon>Dikarya</taxon>
        <taxon>Ascomycota</taxon>
        <taxon>Pezizomycotina</taxon>
        <taxon>Sordariomycetes</taxon>
        <taxon>Hypocreomycetidae</taxon>
        <taxon>Hypocreales</taxon>
        <taxon>Nectriaceae</taxon>
        <taxon>Fusarium</taxon>
        <taxon>Fusarium decemcellulare species complex</taxon>
    </lineage>
</organism>
<evidence type="ECO:0000256" key="6">
    <source>
        <dbReference type="PROSITE-ProRule" id="PRU00277"/>
    </source>
</evidence>
<dbReference type="Gene3D" id="3.10.50.40">
    <property type="match status" value="1"/>
</dbReference>
<feature type="region of interest" description="Disordered" evidence="7">
    <location>
        <begin position="39"/>
        <end position="73"/>
    </location>
</feature>
<dbReference type="PANTHER" id="PTHR45779">
    <property type="entry name" value="PEPTIDYLPROLYL ISOMERASE"/>
    <property type="match status" value="1"/>
</dbReference>
<dbReference type="PANTHER" id="PTHR45779:SF7">
    <property type="entry name" value="PEPTIDYLPROLYL ISOMERASE"/>
    <property type="match status" value="1"/>
</dbReference>
<comment type="catalytic activity">
    <reaction evidence="1 6">
        <text>[protein]-peptidylproline (omega=180) = [protein]-peptidylproline (omega=0)</text>
        <dbReference type="Rhea" id="RHEA:16237"/>
        <dbReference type="Rhea" id="RHEA-COMP:10747"/>
        <dbReference type="Rhea" id="RHEA-COMP:10748"/>
        <dbReference type="ChEBI" id="CHEBI:83833"/>
        <dbReference type="ChEBI" id="CHEBI:83834"/>
        <dbReference type="EC" id="5.2.1.8"/>
    </reaction>
</comment>
<dbReference type="PROSITE" id="PS50059">
    <property type="entry name" value="FKBP_PPIASE"/>
    <property type="match status" value="1"/>
</dbReference>
<dbReference type="InterPro" id="IPR001179">
    <property type="entry name" value="PPIase_FKBP_dom"/>
</dbReference>
<reference evidence="9 10" key="1">
    <citation type="submission" date="2020-01" db="EMBL/GenBank/DDBJ databases">
        <title>Identification and distribution of gene clusters putatively required for synthesis of sphingolipid metabolism inhibitors in phylogenetically diverse species of the filamentous fungus Fusarium.</title>
        <authorList>
            <person name="Kim H.-S."/>
            <person name="Busman M."/>
            <person name="Brown D.W."/>
            <person name="Divon H."/>
            <person name="Uhlig S."/>
            <person name="Proctor R.H."/>
        </authorList>
    </citation>
    <scope>NUCLEOTIDE SEQUENCE [LARGE SCALE GENOMIC DNA]</scope>
    <source>
        <strain evidence="9 10">NRRL 20459</strain>
    </source>
</reference>
<evidence type="ECO:0000313" key="10">
    <source>
        <dbReference type="Proteomes" id="UP000554235"/>
    </source>
</evidence>
<dbReference type="InterPro" id="IPR046357">
    <property type="entry name" value="PPIase_dom_sf"/>
</dbReference>
<dbReference type="AlphaFoldDB" id="A0A8H4P2D8"/>
<dbReference type="GO" id="GO:0005783">
    <property type="term" value="C:endoplasmic reticulum"/>
    <property type="evidence" value="ECO:0007669"/>
    <property type="project" value="TreeGrafter"/>
</dbReference>
<evidence type="ECO:0000256" key="4">
    <source>
        <dbReference type="ARBA" id="ARBA00023110"/>
    </source>
</evidence>
<evidence type="ECO:0000256" key="5">
    <source>
        <dbReference type="ARBA" id="ARBA00023235"/>
    </source>
</evidence>
<protein>
    <recommendedName>
        <fullName evidence="3 6">peptidylprolyl isomerase</fullName>
        <ecNumber evidence="3 6">5.2.1.8</ecNumber>
    </recommendedName>
</protein>
<dbReference type="EC" id="5.2.1.8" evidence="3 6"/>
<evidence type="ECO:0000313" key="9">
    <source>
        <dbReference type="EMBL" id="KAF4456600.1"/>
    </source>
</evidence>
<name>A0A8H4P2D8_9HYPO</name>
<dbReference type="EMBL" id="JAADYS010002659">
    <property type="protein sequence ID" value="KAF4456600.1"/>
    <property type="molecule type" value="Genomic_DNA"/>
</dbReference>
<sequence length="324" mass="34515">MAAESPTSPPWIGPWGQPSTDEVTLERLVARCMATSPRLKGFGLKGNHPPIQQPRIAPPAPQKRPNQPHPSTSQASRFRLLNVFHAGLPFLPLPLFSVRIGAHPARTATMKAALLLSALASAAVGVIAEELEVDVTLPVVCERKTKKGDRVQMHYRGTLAADGKQFDASKFLRPAAALRRCRESDANSDIQGYDRGSPLAFKLGTGQVIKGWDEGLLDMCIGEKRTLTIPPEFGYGQRGIGPIPGGATLIFEAELVGIDGVPKPEKIETKVEEKAEAVADSASEAAETASEKVAEKVASVVADVADAAKTILADTDDAPAHEEL</sequence>
<feature type="domain" description="PPIase FKBP-type" evidence="8">
    <location>
        <begin position="148"/>
        <end position="259"/>
    </location>
</feature>
<evidence type="ECO:0000259" key="8">
    <source>
        <dbReference type="PROSITE" id="PS50059"/>
    </source>
</evidence>
<dbReference type="InterPro" id="IPR044609">
    <property type="entry name" value="FKBP2/11"/>
</dbReference>
<proteinExistence type="predicted"/>
<comment type="function">
    <text evidence="2">PPIases accelerate the folding of proteins. It catalyzes the cis-trans isomerization of proline imidic peptide bonds in oligopeptides.</text>
</comment>
<dbReference type="Proteomes" id="UP000554235">
    <property type="component" value="Unassembled WGS sequence"/>
</dbReference>
<keyword evidence="10" id="KW-1185">Reference proteome</keyword>
<dbReference type="OrthoDB" id="1902587at2759"/>
<gene>
    <name evidence="9" type="ORF">FALBO_15377</name>
</gene>
<dbReference type="SUPFAM" id="SSF54534">
    <property type="entry name" value="FKBP-like"/>
    <property type="match status" value="1"/>
</dbReference>
<accession>A0A8H4P2D8</accession>
<dbReference type="Pfam" id="PF00254">
    <property type="entry name" value="FKBP_C"/>
    <property type="match status" value="1"/>
</dbReference>
<keyword evidence="4 6" id="KW-0697">Rotamase</keyword>